<feature type="compositionally biased region" description="Low complexity" evidence="4">
    <location>
        <begin position="1"/>
        <end position="20"/>
    </location>
</feature>
<dbReference type="FunFam" id="3.40.50.300:FF:000366">
    <property type="entry name" value="GTPase, IMAP family member 2"/>
    <property type="match status" value="1"/>
</dbReference>
<keyword evidence="3" id="KW-0342">GTP-binding</keyword>
<sequence length="362" mass="40146">MSSSENAASHEASEASPPAAEADEPLRIVLLGRTGTGRSSSGNTILGRSTFWVDVSPSSVTKQCQRETLTVDGRSISVIDTPGFFHTHLSPEEVLAEVGRCVVLSSPGPHAFLVTLQPGRFTQEEKETLEWIKAMFGSGATRFTMVLFTRGDQLHGKSMEDFLKESDELSEFVSSCLGGYHVFDNSEQNRTTECPQQVMQLLKKIDKMLADNGGGCYSNEMFKEAERAIREAQERILEERGHKVDFLQKLAVDKQKQGGELEKGRREDEERQRREEEEERKRAERVFWSELVTAMGRGAAEGAGIMGKDKGEGKVVKKVKVVEKAAALAASPLSVRSAARMVEGAVREGSKVFYKHRKTFLR</sequence>
<evidence type="ECO:0000313" key="7">
    <source>
        <dbReference type="Proteomes" id="UP000298787"/>
    </source>
</evidence>
<comment type="similarity">
    <text evidence="1">Belongs to the TRAFAC class TrmE-Era-EngA-EngB-Septin-like GTPase superfamily. AIG1/Toc34/Toc159-like paraseptin GTPase family. IAN subfamily.</text>
</comment>
<dbReference type="GO" id="GO:0005525">
    <property type="term" value="F:GTP binding"/>
    <property type="evidence" value="ECO:0007669"/>
    <property type="project" value="UniProtKB-KW"/>
</dbReference>
<proteinExistence type="inferred from homology"/>
<dbReference type="PANTHER" id="PTHR10903:SF188">
    <property type="entry name" value="GTPASE IMAP FAMILY MEMBER 2-LIKE-RELATED"/>
    <property type="match status" value="1"/>
</dbReference>
<dbReference type="PANTHER" id="PTHR10903">
    <property type="entry name" value="GTPASE, IMAP FAMILY MEMBER-RELATED"/>
    <property type="match status" value="1"/>
</dbReference>
<dbReference type="EMBL" id="CM014100">
    <property type="protein sequence ID" value="TKS91550.1"/>
    <property type="molecule type" value="Genomic_DNA"/>
</dbReference>
<dbReference type="SUPFAM" id="SSF52540">
    <property type="entry name" value="P-loop containing nucleoside triphosphate hydrolases"/>
    <property type="match status" value="1"/>
</dbReference>
<gene>
    <name evidence="6" type="ORF">D9C73_026251</name>
</gene>
<dbReference type="InterPro" id="IPR006703">
    <property type="entry name" value="G_AIG1"/>
</dbReference>
<dbReference type="Pfam" id="PF04548">
    <property type="entry name" value="AIG1"/>
    <property type="match status" value="1"/>
</dbReference>
<feature type="region of interest" description="Disordered" evidence="4">
    <location>
        <begin position="257"/>
        <end position="280"/>
    </location>
</feature>
<dbReference type="STRING" id="240159.A0A4U5VU67"/>
<keyword evidence="2" id="KW-0547">Nucleotide-binding</keyword>
<evidence type="ECO:0000256" key="1">
    <source>
        <dbReference type="ARBA" id="ARBA00008535"/>
    </source>
</evidence>
<evidence type="ECO:0000313" key="6">
    <source>
        <dbReference type="EMBL" id="TKS91550.1"/>
    </source>
</evidence>
<evidence type="ECO:0000259" key="5">
    <source>
        <dbReference type="PROSITE" id="PS51720"/>
    </source>
</evidence>
<dbReference type="OrthoDB" id="431287at2759"/>
<feature type="region of interest" description="Disordered" evidence="4">
    <location>
        <begin position="1"/>
        <end position="24"/>
    </location>
</feature>
<evidence type="ECO:0000256" key="2">
    <source>
        <dbReference type="ARBA" id="ARBA00022741"/>
    </source>
</evidence>
<dbReference type="InterPro" id="IPR027417">
    <property type="entry name" value="P-loop_NTPase"/>
</dbReference>
<dbReference type="PROSITE" id="PS51720">
    <property type="entry name" value="G_AIG1"/>
    <property type="match status" value="1"/>
</dbReference>
<dbReference type="Proteomes" id="UP000298787">
    <property type="component" value="Chromosome 23"/>
</dbReference>
<accession>A0A4U5VU67</accession>
<dbReference type="CDD" id="cd01852">
    <property type="entry name" value="AIG1"/>
    <property type="match status" value="1"/>
</dbReference>
<dbReference type="AlphaFoldDB" id="A0A4U5VU67"/>
<organism evidence="6 7">
    <name type="scientific">Collichthys lucidus</name>
    <name type="common">Big head croaker</name>
    <name type="synonym">Sciaena lucida</name>
    <dbReference type="NCBI Taxonomy" id="240159"/>
    <lineage>
        <taxon>Eukaryota</taxon>
        <taxon>Metazoa</taxon>
        <taxon>Chordata</taxon>
        <taxon>Craniata</taxon>
        <taxon>Vertebrata</taxon>
        <taxon>Euteleostomi</taxon>
        <taxon>Actinopterygii</taxon>
        <taxon>Neopterygii</taxon>
        <taxon>Teleostei</taxon>
        <taxon>Neoteleostei</taxon>
        <taxon>Acanthomorphata</taxon>
        <taxon>Eupercaria</taxon>
        <taxon>Sciaenidae</taxon>
        <taxon>Collichthys</taxon>
    </lineage>
</organism>
<reference evidence="6 7" key="1">
    <citation type="submission" date="2019-01" db="EMBL/GenBank/DDBJ databases">
        <title>Genome Assembly of Collichthys lucidus.</title>
        <authorList>
            <person name="Cai M."/>
            <person name="Xiao S."/>
        </authorList>
    </citation>
    <scope>NUCLEOTIDE SEQUENCE [LARGE SCALE GENOMIC DNA]</scope>
    <source>
        <strain evidence="6">JT15FE1705JMU</strain>
        <tissue evidence="6">Muscle</tissue>
    </source>
</reference>
<feature type="domain" description="AIG1-type G" evidence="5">
    <location>
        <begin position="23"/>
        <end position="226"/>
    </location>
</feature>
<dbReference type="InterPro" id="IPR045058">
    <property type="entry name" value="GIMA/IAN/Toc"/>
</dbReference>
<keyword evidence="7" id="KW-1185">Reference proteome</keyword>
<evidence type="ECO:0000256" key="4">
    <source>
        <dbReference type="SAM" id="MobiDB-lite"/>
    </source>
</evidence>
<protein>
    <submittedName>
        <fullName evidence="6">GTPase IMAP family member 7</fullName>
    </submittedName>
</protein>
<name>A0A4U5VU67_COLLU</name>
<evidence type="ECO:0000256" key="3">
    <source>
        <dbReference type="ARBA" id="ARBA00023134"/>
    </source>
</evidence>
<dbReference type="Gene3D" id="3.40.50.300">
    <property type="entry name" value="P-loop containing nucleotide triphosphate hydrolases"/>
    <property type="match status" value="1"/>
</dbReference>